<keyword evidence="6 20" id="KW-0418">Kinase</keyword>
<feature type="domain" description="Bulb-type lectin" evidence="18">
    <location>
        <begin position="25"/>
        <end position="145"/>
    </location>
</feature>
<evidence type="ECO:0000313" key="20">
    <source>
        <dbReference type="EMBL" id="AES89916.2"/>
    </source>
</evidence>
<evidence type="ECO:0000256" key="12">
    <source>
        <dbReference type="PROSITE-ProRule" id="PRU00076"/>
    </source>
</evidence>
<dbReference type="PANTHER" id="PTHR32444">
    <property type="entry name" value="BULB-TYPE LECTIN DOMAIN-CONTAINING PROTEIN"/>
    <property type="match status" value="1"/>
</dbReference>
<reference evidence="20 22" key="1">
    <citation type="journal article" date="2011" name="Nature">
        <title>The Medicago genome provides insight into the evolution of rhizobial symbioses.</title>
        <authorList>
            <person name="Young N.D."/>
            <person name="Debelle F."/>
            <person name="Oldroyd G.E."/>
            <person name="Geurts R."/>
            <person name="Cannon S.B."/>
            <person name="Udvardi M.K."/>
            <person name="Benedito V.A."/>
            <person name="Mayer K.F."/>
            <person name="Gouzy J."/>
            <person name="Schoof H."/>
            <person name="Van de Peer Y."/>
            <person name="Proost S."/>
            <person name="Cook D.R."/>
            <person name="Meyers B.C."/>
            <person name="Spannagl M."/>
            <person name="Cheung F."/>
            <person name="De Mita S."/>
            <person name="Krishnakumar V."/>
            <person name="Gundlach H."/>
            <person name="Zhou S."/>
            <person name="Mudge J."/>
            <person name="Bharti A.K."/>
            <person name="Murray J.D."/>
            <person name="Naoumkina M.A."/>
            <person name="Rosen B."/>
            <person name="Silverstein K.A."/>
            <person name="Tang H."/>
            <person name="Rombauts S."/>
            <person name="Zhao P.X."/>
            <person name="Zhou P."/>
            <person name="Barbe V."/>
            <person name="Bardou P."/>
            <person name="Bechner M."/>
            <person name="Bellec A."/>
            <person name="Berger A."/>
            <person name="Berges H."/>
            <person name="Bidwell S."/>
            <person name="Bisseling T."/>
            <person name="Choisne N."/>
            <person name="Couloux A."/>
            <person name="Denny R."/>
            <person name="Deshpande S."/>
            <person name="Dai X."/>
            <person name="Doyle J.J."/>
            <person name="Dudez A.M."/>
            <person name="Farmer A.D."/>
            <person name="Fouteau S."/>
            <person name="Franken C."/>
            <person name="Gibelin C."/>
            <person name="Gish J."/>
            <person name="Goldstein S."/>
            <person name="Gonzalez A.J."/>
            <person name="Green P.J."/>
            <person name="Hallab A."/>
            <person name="Hartog M."/>
            <person name="Hua A."/>
            <person name="Humphray S.J."/>
            <person name="Jeong D.H."/>
            <person name="Jing Y."/>
            <person name="Jocker A."/>
            <person name="Kenton S.M."/>
            <person name="Kim D.J."/>
            <person name="Klee K."/>
            <person name="Lai H."/>
            <person name="Lang C."/>
            <person name="Lin S."/>
            <person name="Macmil S.L."/>
            <person name="Magdelenat G."/>
            <person name="Matthews L."/>
            <person name="McCorrison J."/>
            <person name="Monaghan E.L."/>
            <person name="Mun J.H."/>
            <person name="Najar F.Z."/>
            <person name="Nicholson C."/>
            <person name="Noirot C."/>
            <person name="O'Bleness M."/>
            <person name="Paule C.R."/>
            <person name="Poulain J."/>
            <person name="Prion F."/>
            <person name="Qin B."/>
            <person name="Qu C."/>
            <person name="Retzel E.F."/>
            <person name="Riddle C."/>
            <person name="Sallet E."/>
            <person name="Samain S."/>
            <person name="Samson N."/>
            <person name="Sanders I."/>
            <person name="Saurat O."/>
            <person name="Scarpelli C."/>
            <person name="Schiex T."/>
            <person name="Segurens B."/>
            <person name="Severin A.J."/>
            <person name="Sherrier D.J."/>
            <person name="Shi R."/>
            <person name="Sims S."/>
            <person name="Singer S.R."/>
            <person name="Sinharoy S."/>
            <person name="Sterck L."/>
            <person name="Viollet A."/>
            <person name="Wang B.B."/>
            <person name="Wang K."/>
            <person name="Wang M."/>
            <person name="Wang X."/>
            <person name="Warfsmann J."/>
            <person name="Weissenbach J."/>
            <person name="White D.D."/>
            <person name="White J.D."/>
            <person name="Wiley G.B."/>
            <person name="Wincker P."/>
            <person name="Xing Y."/>
            <person name="Yang L."/>
            <person name="Yao Z."/>
            <person name="Ying F."/>
            <person name="Zhai J."/>
            <person name="Zhou L."/>
            <person name="Zuber A."/>
            <person name="Denarie J."/>
            <person name="Dixon R.A."/>
            <person name="May G.D."/>
            <person name="Schwartz D.C."/>
            <person name="Rogers J."/>
            <person name="Quetier F."/>
            <person name="Town C.D."/>
            <person name="Roe B.A."/>
        </authorList>
    </citation>
    <scope>NUCLEOTIDE SEQUENCE [LARGE SCALE GENOMIC DNA]</scope>
    <source>
        <strain evidence="20">A17</strain>
        <strain evidence="21 22">cv. Jemalong A17</strain>
    </source>
</reference>
<comment type="catalytic activity">
    <reaction evidence="10">
        <text>L-threonyl-[protein] + ATP = O-phospho-L-threonyl-[protein] + ADP + H(+)</text>
        <dbReference type="Rhea" id="RHEA:46608"/>
        <dbReference type="Rhea" id="RHEA-COMP:11060"/>
        <dbReference type="Rhea" id="RHEA-COMP:11605"/>
        <dbReference type="ChEBI" id="CHEBI:15378"/>
        <dbReference type="ChEBI" id="CHEBI:30013"/>
        <dbReference type="ChEBI" id="CHEBI:30616"/>
        <dbReference type="ChEBI" id="CHEBI:61977"/>
        <dbReference type="ChEBI" id="CHEBI:456216"/>
        <dbReference type="EC" id="2.7.11.1"/>
    </reaction>
</comment>
<evidence type="ECO:0000256" key="3">
    <source>
        <dbReference type="ARBA" id="ARBA00022679"/>
    </source>
</evidence>
<sequence length="1162" mass="131525">MSFITYILFALSLIVSNSIASDDTSSIITQSQSISDGETIVSPKGLFELGFFSITNPNKRYLGIRFKNIPTQNVVWVANGGIPINDSFAILKLNSSGSLVLTHENNIIWFTNSSTNVQKPVAQLLDTGNLVIKDNGNETYLWQSFDYPSNTFLSGMKLGWDHKRNLNRRLIAWKSDDDPTPGDFSWGVVLNPYPDIYMMKGEKKYYRLGPWNGLRFSGRPDLKPNDIFSYNFVWNKEEVYYTWNIKDSSQVSKMVLNQTSKDRPRYVWSKDVESWRVYSRIPGDICDHYGQCGVNGYCSSTNSPICGCLQGFKPKFPEKWNSIDWSQGCLRNHTLNCTNDGFVSVANLKVPDTTYTLVDESIGLEQCRGKCLNNCSCMAYTNTNISGAGSGCVMWFGDLIDIKLIPGGGQFLYIRMPASELGNNSIEDEHRRNTRKIAVITVSAALGMLLLAIYFFYRLRRSIVGKSKTEGNYERHIDDLDLPLLDLSTIITATDNFSEKNKIGEGMKLGWDHKRNLNRRLIAWKSDDDPTPGDFSWGVVLNPYPDIYMMKGEKKYYRLGPWNGLRFSGRPEMKPNSIFSYNFVCNKEEVYYTWNIKDSTQISKVVLNQTSNDRPRYVWSKDDKSWNIYSRIPGDDCDHYGRCGVNGYCSISNSPICECLKGFKPKFPEKWNSIDWSQGCVRNHPLNCTNDGFVSLASLKVPDTTYTLVDESIGLEQCRVKCLNNCSCMAYTNTNISGARSGCVMWFGDLTDIKHIPDGGQVLYIRMPVSELDKVNDRKNTRKIVVITVCAALGMLLLAVYFFCRFRRSIVGKTKTEGNYVRHLDDLDIPLLNLSTIITATDNFSEKNKIGEGGFGPVYLGKFECGLEIAVKRLSQSSAQGIREFINEVKLIANVQHRNLVTLIGCCIEREEKMLVYEYMANGSLDYFIFDRTKSKLLDWPKRFHIICGIARGLMYLHQDSRLRIVHRDLKSSNVLLDDTLNPKISDFGLARTFGGNQIEGNTNRIVGTYGYMAPEYAIDGQFSVKSDVFSFGILLLEIICGKKNRVCHRTKQTLNLVAYAWTFWKHGRPLQIIDSNIVDSCIVSEVSRCIHIGLLCVQQYPEDRPTMADVILMLGSEMMALDEPKEPGSITRKESVEANSSSSGKDTSSNYEMTMSSFSAR</sequence>
<dbReference type="Proteomes" id="UP000002051">
    <property type="component" value="Chromosome 4"/>
</dbReference>
<keyword evidence="5" id="KW-0547">Nucleotide-binding</keyword>
<dbReference type="SUPFAM" id="SSF51110">
    <property type="entry name" value="alpha-D-mannose-specific plant lectins"/>
    <property type="match status" value="1"/>
</dbReference>
<dbReference type="PROSITE" id="PS50011">
    <property type="entry name" value="PROTEIN_KINASE_DOM"/>
    <property type="match status" value="1"/>
</dbReference>
<keyword evidence="2" id="KW-0723">Serine/threonine-protein kinase</keyword>
<evidence type="ECO:0000259" key="18">
    <source>
        <dbReference type="PROSITE" id="PS50927"/>
    </source>
</evidence>
<dbReference type="InterPro" id="IPR000719">
    <property type="entry name" value="Prot_kinase_dom"/>
</dbReference>
<feature type="signal peptide" evidence="15">
    <location>
        <begin position="1"/>
        <end position="20"/>
    </location>
</feature>
<dbReference type="CDD" id="cd01098">
    <property type="entry name" value="PAN_AP_plant"/>
    <property type="match status" value="2"/>
</dbReference>
<dbReference type="GO" id="GO:0007165">
    <property type="term" value="P:signal transduction"/>
    <property type="evidence" value="ECO:0000318"/>
    <property type="project" value="GO_Central"/>
</dbReference>
<dbReference type="Pfam" id="PF01453">
    <property type="entry name" value="B_lectin"/>
    <property type="match status" value="1"/>
</dbReference>
<evidence type="ECO:0000313" key="22">
    <source>
        <dbReference type="Proteomes" id="UP000002051"/>
    </source>
</evidence>
<dbReference type="InterPro" id="IPR003609">
    <property type="entry name" value="Pan_app"/>
</dbReference>
<evidence type="ECO:0000256" key="2">
    <source>
        <dbReference type="ARBA" id="ARBA00022527"/>
    </source>
</evidence>
<comment type="caution">
    <text evidence="12">Lacks conserved residue(s) required for the propagation of feature annotation.</text>
</comment>
<dbReference type="GO" id="GO:0005886">
    <property type="term" value="C:plasma membrane"/>
    <property type="evidence" value="ECO:0000318"/>
    <property type="project" value="GO_Central"/>
</dbReference>
<evidence type="ECO:0000256" key="1">
    <source>
        <dbReference type="ARBA" id="ARBA00012513"/>
    </source>
</evidence>
<keyword evidence="14" id="KW-0472">Membrane</keyword>
<feature type="domain" description="Apple" evidence="19">
    <location>
        <begin position="688"/>
        <end position="769"/>
    </location>
</feature>
<keyword evidence="22" id="KW-1185">Reference proteome</keyword>
<evidence type="ECO:0000256" key="6">
    <source>
        <dbReference type="ARBA" id="ARBA00022777"/>
    </source>
</evidence>
<evidence type="ECO:0000313" key="21">
    <source>
        <dbReference type="EnsemblPlants" id="AES89916"/>
    </source>
</evidence>
<evidence type="ECO:0000259" key="19">
    <source>
        <dbReference type="PROSITE" id="PS50948"/>
    </source>
</evidence>
<dbReference type="EnsemblPlants" id="AES89916">
    <property type="protein sequence ID" value="AES89916"/>
    <property type="gene ID" value="MTR_4g081750"/>
</dbReference>
<dbReference type="InterPro" id="IPR001480">
    <property type="entry name" value="Bulb-type_lectin_dom"/>
</dbReference>
<dbReference type="Pfam" id="PF00954">
    <property type="entry name" value="S_locus_glycop"/>
    <property type="match status" value="2"/>
</dbReference>
<protein>
    <recommendedName>
        <fullName evidence="1">non-specific serine/threonine protein kinase</fullName>
        <ecNumber evidence="1">2.7.11.1</ecNumber>
    </recommendedName>
</protein>
<dbReference type="GO" id="GO:0005524">
    <property type="term" value="F:ATP binding"/>
    <property type="evidence" value="ECO:0007669"/>
    <property type="project" value="UniProtKB-KW"/>
</dbReference>
<dbReference type="CDD" id="cd14066">
    <property type="entry name" value="STKc_IRAK"/>
    <property type="match status" value="1"/>
</dbReference>
<feature type="compositionally biased region" description="Basic and acidic residues" evidence="13">
    <location>
        <begin position="1124"/>
        <end position="1137"/>
    </location>
</feature>
<dbReference type="GO" id="GO:0004674">
    <property type="term" value="F:protein serine/threonine kinase activity"/>
    <property type="evidence" value="ECO:0000318"/>
    <property type="project" value="GO_Central"/>
</dbReference>
<organism evidence="20 22">
    <name type="scientific">Medicago truncatula</name>
    <name type="common">Barrel medic</name>
    <name type="synonym">Medicago tribuloides</name>
    <dbReference type="NCBI Taxonomy" id="3880"/>
    <lineage>
        <taxon>Eukaryota</taxon>
        <taxon>Viridiplantae</taxon>
        <taxon>Streptophyta</taxon>
        <taxon>Embryophyta</taxon>
        <taxon>Tracheophyta</taxon>
        <taxon>Spermatophyta</taxon>
        <taxon>Magnoliopsida</taxon>
        <taxon>eudicotyledons</taxon>
        <taxon>Gunneridae</taxon>
        <taxon>Pentapetalae</taxon>
        <taxon>rosids</taxon>
        <taxon>fabids</taxon>
        <taxon>Fabales</taxon>
        <taxon>Fabaceae</taxon>
        <taxon>Papilionoideae</taxon>
        <taxon>50 kb inversion clade</taxon>
        <taxon>NPAAA clade</taxon>
        <taxon>Hologalegina</taxon>
        <taxon>IRL clade</taxon>
        <taxon>Trifolieae</taxon>
        <taxon>Medicago</taxon>
    </lineage>
</organism>
<dbReference type="PROSITE" id="PS50948">
    <property type="entry name" value="PAN"/>
    <property type="match status" value="2"/>
</dbReference>
<dbReference type="SMART" id="SM00108">
    <property type="entry name" value="B_lectin"/>
    <property type="match status" value="1"/>
</dbReference>
<feature type="chain" id="PRO_5014572879" description="non-specific serine/threonine protein kinase" evidence="15">
    <location>
        <begin position="21"/>
        <end position="1162"/>
    </location>
</feature>
<dbReference type="PANTHER" id="PTHR32444:SF234">
    <property type="entry name" value="RECEPTOR-LIKE SERINE_THREONINE-PROTEIN KINASE"/>
    <property type="match status" value="1"/>
</dbReference>
<feature type="domain" description="EGF-like" evidence="17">
    <location>
        <begin position="633"/>
        <end position="669"/>
    </location>
</feature>
<evidence type="ECO:0000256" key="8">
    <source>
        <dbReference type="ARBA" id="ARBA00023157"/>
    </source>
</evidence>
<evidence type="ECO:0000256" key="10">
    <source>
        <dbReference type="ARBA" id="ARBA00047899"/>
    </source>
</evidence>
<feature type="compositionally biased region" description="Polar residues" evidence="13">
    <location>
        <begin position="1151"/>
        <end position="1162"/>
    </location>
</feature>
<keyword evidence="3" id="KW-0808">Transferase</keyword>
<comment type="catalytic activity">
    <reaction evidence="11">
        <text>L-seryl-[protein] + ATP = O-phospho-L-seryl-[protein] + ADP + H(+)</text>
        <dbReference type="Rhea" id="RHEA:17989"/>
        <dbReference type="Rhea" id="RHEA-COMP:9863"/>
        <dbReference type="Rhea" id="RHEA-COMP:11604"/>
        <dbReference type="ChEBI" id="CHEBI:15378"/>
        <dbReference type="ChEBI" id="CHEBI:29999"/>
        <dbReference type="ChEBI" id="CHEBI:30616"/>
        <dbReference type="ChEBI" id="CHEBI:83421"/>
        <dbReference type="ChEBI" id="CHEBI:456216"/>
        <dbReference type="EC" id="2.7.11.1"/>
    </reaction>
</comment>
<dbReference type="GO" id="GO:0048544">
    <property type="term" value="P:recognition of pollen"/>
    <property type="evidence" value="ECO:0007669"/>
    <property type="project" value="InterPro"/>
</dbReference>
<dbReference type="SMART" id="SM00473">
    <property type="entry name" value="PAN_AP"/>
    <property type="match status" value="2"/>
</dbReference>
<feature type="transmembrane region" description="Helical" evidence="14">
    <location>
        <begin position="784"/>
        <end position="803"/>
    </location>
</feature>
<dbReference type="Gene3D" id="1.10.510.10">
    <property type="entry name" value="Transferase(Phosphotransferase) domain 1"/>
    <property type="match status" value="1"/>
</dbReference>
<evidence type="ECO:0000259" key="17">
    <source>
        <dbReference type="PROSITE" id="PS50026"/>
    </source>
</evidence>
<dbReference type="PROSITE" id="PS50026">
    <property type="entry name" value="EGF_3"/>
    <property type="match status" value="2"/>
</dbReference>
<dbReference type="InterPro" id="IPR011009">
    <property type="entry name" value="Kinase-like_dom_sf"/>
</dbReference>
<dbReference type="FunFam" id="1.10.510.10:FF:000060">
    <property type="entry name" value="G-type lectin S-receptor-like serine/threonine-protein kinase"/>
    <property type="match status" value="1"/>
</dbReference>
<dbReference type="AlphaFoldDB" id="G7JF50"/>
<feature type="domain" description="EGF-like" evidence="17">
    <location>
        <begin position="282"/>
        <end position="318"/>
    </location>
</feature>
<evidence type="ECO:0000256" key="5">
    <source>
        <dbReference type="ARBA" id="ARBA00022741"/>
    </source>
</evidence>
<dbReference type="Pfam" id="PF08276">
    <property type="entry name" value="PAN_2"/>
    <property type="match status" value="2"/>
</dbReference>
<reference evidence="21" key="3">
    <citation type="submission" date="2015-04" db="UniProtKB">
        <authorList>
            <consortium name="EnsemblPlants"/>
        </authorList>
    </citation>
    <scope>IDENTIFICATION</scope>
    <source>
        <strain evidence="21">cv. Jemalong A17</strain>
    </source>
</reference>
<feature type="domain" description="Apple" evidence="19">
    <location>
        <begin position="337"/>
        <end position="417"/>
    </location>
</feature>
<dbReference type="Pfam" id="PF07714">
    <property type="entry name" value="PK_Tyr_Ser-Thr"/>
    <property type="match status" value="1"/>
</dbReference>
<feature type="region of interest" description="Disordered" evidence="13">
    <location>
        <begin position="1124"/>
        <end position="1162"/>
    </location>
</feature>
<keyword evidence="4 15" id="KW-0732">Signal</keyword>
<feature type="domain" description="Protein kinase" evidence="16">
    <location>
        <begin position="844"/>
        <end position="1120"/>
    </location>
</feature>
<keyword evidence="14" id="KW-0812">Transmembrane</keyword>
<dbReference type="HOGENOM" id="CLU_000288_116_5_1"/>
<dbReference type="SUPFAM" id="SSF56112">
    <property type="entry name" value="Protein kinase-like (PK-like)"/>
    <property type="match status" value="1"/>
</dbReference>
<gene>
    <name evidence="20" type="ordered locus">MTR_4g081750</name>
</gene>
<dbReference type="SMART" id="SM00220">
    <property type="entry name" value="S_TKc"/>
    <property type="match status" value="1"/>
</dbReference>
<dbReference type="FunFam" id="3.30.200.20:FF:000195">
    <property type="entry name" value="G-type lectin S-receptor-like serine/threonine-protein kinase"/>
    <property type="match status" value="1"/>
</dbReference>
<dbReference type="InterPro" id="IPR036426">
    <property type="entry name" value="Bulb-type_lectin_dom_sf"/>
</dbReference>
<evidence type="ECO:0000256" key="11">
    <source>
        <dbReference type="ARBA" id="ARBA00048679"/>
    </source>
</evidence>
<accession>A0A0C3X0Z5</accession>
<feature type="transmembrane region" description="Helical" evidence="14">
    <location>
        <begin position="437"/>
        <end position="457"/>
    </location>
</feature>
<dbReference type="InterPro" id="IPR000742">
    <property type="entry name" value="EGF"/>
</dbReference>
<proteinExistence type="predicted"/>
<reference evidence="20 22" key="2">
    <citation type="journal article" date="2014" name="BMC Genomics">
        <title>An improved genome release (version Mt4.0) for the model legume Medicago truncatula.</title>
        <authorList>
            <person name="Tang H."/>
            <person name="Krishnakumar V."/>
            <person name="Bidwell S."/>
            <person name="Rosen B."/>
            <person name="Chan A."/>
            <person name="Zhou S."/>
            <person name="Gentzbittel L."/>
            <person name="Childs K.L."/>
            <person name="Yandell M."/>
            <person name="Gundlach H."/>
            <person name="Mayer K.F."/>
            <person name="Schwartz D.C."/>
            <person name="Town C.D."/>
        </authorList>
    </citation>
    <scope>GENOME REANNOTATION</scope>
    <source>
        <strain evidence="20">A17</strain>
        <strain evidence="21 22">cv. Jemalong A17</strain>
    </source>
</reference>
<evidence type="ECO:0000256" key="13">
    <source>
        <dbReference type="SAM" id="MobiDB-lite"/>
    </source>
</evidence>
<keyword evidence="12" id="KW-0245">EGF-like domain</keyword>
<dbReference type="Gene3D" id="2.90.10.10">
    <property type="entry name" value="Bulb-type lectin domain"/>
    <property type="match status" value="1"/>
</dbReference>
<name>G7JF50_MEDTR</name>
<dbReference type="GO" id="GO:0006955">
    <property type="term" value="P:immune response"/>
    <property type="evidence" value="ECO:0000318"/>
    <property type="project" value="GO_Central"/>
</dbReference>
<dbReference type="CDD" id="cd00028">
    <property type="entry name" value="B_lectin"/>
    <property type="match status" value="1"/>
</dbReference>
<dbReference type="Gene3D" id="3.30.200.20">
    <property type="entry name" value="Phosphorylase Kinase, domain 1"/>
    <property type="match status" value="1"/>
</dbReference>
<keyword evidence="14" id="KW-1133">Transmembrane helix</keyword>
<dbReference type="InterPro" id="IPR008271">
    <property type="entry name" value="Ser/Thr_kinase_AS"/>
</dbReference>
<evidence type="ECO:0000259" key="16">
    <source>
        <dbReference type="PROSITE" id="PS50011"/>
    </source>
</evidence>
<dbReference type="EC" id="2.7.11.1" evidence="1"/>
<keyword evidence="9" id="KW-0325">Glycoprotein</keyword>
<feature type="compositionally biased region" description="Low complexity" evidence="13">
    <location>
        <begin position="1141"/>
        <end position="1150"/>
    </location>
</feature>
<evidence type="ECO:0000256" key="9">
    <source>
        <dbReference type="ARBA" id="ARBA00023180"/>
    </source>
</evidence>
<keyword evidence="7" id="KW-0067">ATP-binding</keyword>
<evidence type="ECO:0000256" key="15">
    <source>
        <dbReference type="SAM" id="SignalP"/>
    </source>
</evidence>
<dbReference type="EMBL" id="CM001220">
    <property type="protein sequence ID" value="AES89916.2"/>
    <property type="molecule type" value="Genomic_DNA"/>
</dbReference>
<dbReference type="PROSITE" id="PS00108">
    <property type="entry name" value="PROTEIN_KINASE_ST"/>
    <property type="match status" value="1"/>
</dbReference>
<accession>G7JF50</accession>
<dbReference type="InterPro" id="IPR001245">
    <property type="entry name" value="Ser-Thr/Tyr_kinase_cat_dom"/>
</dbReference>
<dbReference type="PROSITE" id="PS50927">
    <property type="entry name" value="BULB_LECTIN"/>
    <property type="match status" value="1"/>
</dbReference>
<keyword evidence="8" id="KW-1015">Disulfide bond</keyword>
<dbReference type="InterPro" id="IPR000858">
    <property type="entry name" value="S_locus_glycoprot_dom"/>
</dbReference>
<evidence type="ECO:0000256" key="4">
    <source>
        <dbReference type="ARBA" id="ARBA00022729"/>
    </source>
</evidence>
<evidence type="ECO:0000256" key="14">
    <source>
        <dbReference type="SAM" id="Phobius"/>
    </source>
</evidence>
<evidence type="ECO:0000256" key="7">
    <source>
        <dbReference type="ARBA" id="ARBA00022840"/>
    </source>
</evidence>
<dbReference type="FunFam" id="2.90.10.10:FF:000001">
    <property type="entry name" value="G-type lectin S-receptor-like serine/threonine-protein kinase"/>
    <property type="match status" value="1"/>
</dbReference>